<keyword evidence="5 12" id="KW-0732">Signal</keyword>
<evidence type="ECO:0000256" key="9">
    <source>
        <dbReference type="ARBA" id="ARBA00023237"/>
    </source>
</evidence>
<dbReference type="Gene3D" id="2.40.170.20">
    <property type="entry name" value="TonB-dependent receptor, beta-barrel domain"/>
    <property type="match status" value="1"/>
</dbReference>
<accession>A0A919EH73</accession>
<evidence type="ECO:0000256" key="10">
    <source>
        <dbReference type="PROSITE-ProRule" id="PRU01360"/>
    </source>
</evidence>
<dbReference type="GO" id="GO:0009279">
    <property type="term" value="C:cell outer membrane"/>
    <property type="evidence" value="ECO:0007669"/>
    <property type="project" value="UniProtKB-SubCell"/>
</dbReference>
<reference evidence="15" key="2">
    <citation type="submission" date="2020-09" db="EMBL/GenBank/DDBJ databases">
        <authorList>
            <person name="Sun Q."/>
            <person name="Kim S."/>
        </authorList>
    </citation>
    <scope>NUCLEOTIDE SEQUENCE</scope>
    <source>
        <strain evidence="15">KCTC 42731</strain>
    </source>
</reference>
<evidence type="ECO:0000256" key="1">
    <source>
        <dbReference type="ARBA" id="ARBA00004571"/>
    </source>
</evidence>
<keyword evidence="9 10" id="KW-0998">Cell outer membrane</keyword>
<evidence type="ECO:0000256" key="2">
    <source>
        <dbReference type="ARBA" id="ARBA00022448"/>
    </source>
</evidence>
<dbReference type="Proteomes" id="UP000623842">
    <property type="component" value="Unassembled WGS sequence"/>
</dbReference>
<feature type="chain" id="PRO_5036884669" evidence="12">
    <location>
        <begin position="23"/>
        <end position="613"/>
    </location>
</feature>
<dbReference type="CDD" id="cd01347">
    <property type="entry name" value="ligand_gated_channel"/>
    <property type="match status" value="1"/>
</dbReference>
<dbReference type="InterPro" id="IPR036942">
    <property type="entry name" value="Beta-barrel_TonB_sf"/>
</dbReference>
<dbReference type="SUPFAM" id="SSF56935">
    <property type="entry name" value="Porins"/>
    <property type="match status" value="1"/>
</dbReference>
<dbReference type="InterPro" id="IPR012910">
    <property type="entry name" value="Plug_dom"/>
</dbReference>
<comment type="caution">
    <text evidence="15">The sequence shown here is derived from an EMBL/GenBank/DDBJ whole genome shotgun (WGS) entry which is preliminary data.</text>
</comment>
<evidence type="ECO:0000259" key="14">
    <source>
        <dbReference type="Pfam" id="PF07715"/>
    </source>
</evidence>
<organism evidence="15 16">
    <name type="scientific">Thalassotalea marina</name>
    <dbReference type="NCBI Taxonomy" id="1673741"/>
    <lineage>
        <taxon>Bacteria</taxon>
        <taxon>Pseudomonadati</taxon>
        <taxon>Pseudomonadota</taxon>
        <taxon>Gammaproteobacteria</taxon>
        <taxon>Alteromonadales</taxon>
        <taxon>Colwelliaceae</taxon>
        <taxon>Thalassotalea</taxon>
    </lineage>
</organism>
<proteinExistence type="inferred from homology"/>
<dbReference type="AlphaFoldDB" id="A0A919EH73"/>
<comment type="subcellular location">
    <subcellularLocation>
        <location evidence="1 10">Cell outer membrane</location>
        <topology evidence="1 10">Multi-pass membrane protein</topology>
    </subcellularLocation>
</comment>
<dbReference type="Pfam" id="PF07715">
    <property type="entry name" value="Plug"/>
    <property type="match status" value="1"/>
</dbReference>
<dbReference type="EMBL" id="BNCK01000001">
    <property type="protein sequence ID" value="GHF79018.1"/>
    <property type="molecule type" value="Genomic_DNA"/>
</dbReference>
<dbReference type="PROSITE" id="PS52016">
    <property type="entry name" value="TONB_DEPENDENT_REC_3"/>
    <property type="match status" value="1"/>
</dbReference>
<dbReference type="GO" id="GO:0006811">
    <property type="term" value="P:monoatomic ion transport"/>
    <property type="evidence" value="ECO:0007669"/>
    <property type="project" value="UniProtKB-KW"/>
</dbReference>
<dbReference type="PANTHER" id="PTHR30069">
    <property type="entry name" value="TONB-DEPENDENT OUTER MEMBRANE RECEPTOR"/>
    <property type="match status" value="1"/>
</dbReference>
<keyword evidence="2 10" id="KW-0813">Transport</keyword>
<dbReference type="InterPro" id="IPR000531">
    <property type="entry name" value="Beta-barrel_TonB"/>
</dbReference>
<feature type="domain" description="TonB-dependent receptor-like beta-barrel" evidence="13">
    <location>
        <begin position="212"/>
        <end position="586"/>
    </location>
</feature>
<evidence type="ECO:0000259" key="13">
    <source>
        <dbReference type="Pfam" id="PF00593"/>
    </source>
</evidence>
<dbReference type="Pfam" id="PF00593">
    <property type="entry name" value="TonB_dep_Rec_b-barrel"/>
    <property type="match status" value="1"/>
</dbReference>
<dbReference type="Gene3D" id="2.170.130.10">
    <property type="entry name" value="TonB-dependent receptor, plug domain"/>
    <property type="match status" value="1"/>
</dbReference>
<evidence type="ECO:0000256" key="6">
    <source>
        <dbReference type="ARBA" id="ARBA00023065"/>
    </source>
</evidence>
<keyword evidence="3 10" id="KW-1134">Transmembrane beta strand</keyword>
<keyword evidence="6" id="KW-0406">Ion transport</keyword>
<evidence type="ECO:0000313" key="15">
    <source>
        <dbReference type="EMBL" id="GHF79018.1"/>
    </source>
</evidence>
<evidence type="ECO:0000256" key="12">
    <source>
        <dbReference type="SAM" id="SignalP"/>
    </source>
</evidence>
<sequence>MKHNLITTAVMAALSLSQPVFANQSTEVDEQITITANRTATNADDVLVSQVVITRADIEKIQAKSVLDVLATVAGIDIAANGGRGQNSSVFMRGANSDHTLVLVNGVRVGSATLGSTNLNEIAPELIERIEIVKGPRAALWGSDSIGGVVQIFTRKLDGGEHFVNATVGSEGYNKLGAGIGIDHGDGFTSVSVNREESNGFDVKDDAETDNDGFKYESLAINGQQQVSDALALTWLAQVEEGETEYDSSYQNKSDVSNYLWNIGAAYSTTVNGKANNTKVSLSQSRSSNINYGNSFKKANGSVFDTRRSQLSVVNHTELATNWQLNLGADFYDESLKGSDTFSQNQRDVSGYFAHTVYNQDALTYELAVRYDDVETVDSETTYNASVGYEFSEDTRIVVSTGTGFKAPTFNDLYYPEKWGSIGNQDLLSETSETVEINFTTLFSDVAVSFNLHQTDVDNLIKWDGAVRDDGLATPANIEEVEIQGAELGLKYPASHGTHQLNVSYIDAEDVAKNRQLARRSKNLANYKFTTEVADADLYFEWQYKGKRYDDPWGKPRLTLDSYQLINLGASYPLSDKLKIEAKINNAFNEQYQTTNNYFSQDRTVYFGVSYQN</sequence>
<dbReference type="PANTHER" id="PTHR30069:SF53">
    <property type="entry name" value="COLICIN I RECEPTOR-RELATED"/>
    <property type="match status" value="1"/>
</dbReference>
<feature type="signal peptide" evidence="12">
    <location>
        <begin position="1"/>
        <end position="22"/>
    </location>
</feature>
<comment type="similarity">
    <text evidence="10 11">Belongs to the TonB-dependent receptor family.</text>
</comment>
<evidence type="ECO:0000256" key="7">
    <source>
        <dbReference type="ARBA" id="ARBA00023077"/>
    </source>
</evidence>
<keyword evidence="4 10" id="KW-0812">Transmembrane</keyword>
<dbReference type="RefSeq" id="WP_189766918.1">
    <property type="nucleotide sequence ID" value="NZ_BNCK01000001.1"/>
</dbReference>
<name>A0A919EH73_9GAMM</name>
<protein>
    <submittedName>
        <fullName evidence="15">TonB-dependent receptor</fullName>
    </submittedName>
</protein>
<keyword evidence="8 10" id="KW-0472">Membrane</keyword>
<evidence type="ECO:0000313" key="16">
    <source>
        <dbReference type="Proteomes" id="UP000623842"/>
    </source>
</evidence>
<evidence type="ECO:0000256" key="4">
    <source>
        <dbReference type="ARBA" id="ARBA00022692"/>
    </source>
</evidence>
<evidence type="ECO:0000256" key="11">
    <source>
        <dbReference type="RuleBase" id="RU003357"/>
    </source>
</evidence>
<evidence type="ECO:0000256" key="8">
    <source>
        <dbReference type="ARBA" id="ARBA00023136"/>
    </source>
</evidence>
<keyword evidence="7 11" id="KW-0798">TonB box</keyword>
<keyword evidence="16" id="KW-1185">Reference proteome</keyword>
<feature type="domain" description="TonB-dependent receptor plug" evidence="14">
    <location>
        <begin position="45"/>
        <end position="149"/>
    </location>
</feature>
<gene>
    <name evidence="15" type="ORF">GCM10017161_02700</name>
</gene>
<evidence type="ECO:0000256" key="3">
    <source>
        <dbReference type="ARBA" id="ARBA00022452"/>
    </source>
</evidence>
<dbReference type="InterPro" id="IPR037066">
    <property type="entry name" value="Plug_dom_sf"/>
</dbReference>
<dbReference type="InterPro" id="IPR039426">
    <property type="entry name" value="TonB-dep_rcpt-like"/>
</dbReference>
<evidence type="ECO:0000256" key="5">
    <source>
        <dbReference type="ARBA" id="ARBA00022729"/>
    </source>
</evidence>
<reference evidence="15" key="1">
    <citation type="journal article" date="2014" name="Int. J. Syst. Evol. Microbiol.">
        <title>Complete genome sequence of Corynebacterium casei LMG S-19264T (=DSM 44701T), isolated from a smear-ripened cheese.</title>
        <authorList>
            <consortium name="US DOE Joint Genome Institute (JGI-PGF)"/>
            <person name="Walter F."/>
            <person name="Albersmeier A."/>
            <person name="Kalinowski J."/>
            <person name="Ruckert C."/>
        </authorList>
    </citation>
    <scope>NUCLEOTIDE SEQUENCE</scope>
    <source>
        <strain evidence="15">KCTC 42731</strain>
    </source>
</reference>
<dbReference type="GO" id="GO:0015889">
    <property type="term" value="P:cobalamin transport"/>
    <property type="evidence" value="ECO:0007669"/>
    <property type="project" value="TreeGrafter"/>
</dbReference>
<keyword evidence="15" id="KW-0675">Receptor</keyword>